<dbReference type="CTD" id="20248927"/>
<keyword evidence="2" id="KW-0812">Transmembrane</keyword>
<dbReference type="Pfam" id="PF16054">
    <property type="entry name" value="TMEM72"/>
    <property type="match status" value="1"/>
</dbReference>
<dbReference type="InterPro" id="IPR032055">
    <property type="entry name" value="TMEM72"/>
</dbReference>
<accession>V4AKU1</accession>
<dbReference type="PANTHER" id="PTHR28474">
    <property type="entry name" value="TRANSMEMBRANE PROTEIN 72"/>
    <property type="match status" value="1"/>
</dbReference>
<evidence type="ECO:0000256" key="1">
    <source>
        <dbReference type="SAM" id="MobiDB-lite"/>
    </source>
</evidence>
<proteinExistence type="predicted"/>
<dbReference type="PANTHER" id="PTHR28474:SF1">
    <property type="entry name" value="TRANSMEMBRANE PROTEIN 72"/>
    <property type="match status" value="1"/>
</dbReference>
<dbReference type="HOGENOM" id="CLU_1278926_0_0_1"/>
<feature type="compositionally biased region" description="Low complexity" evidence="1">
    <location>
        <begin position="189"/>
        <end position="205"/>
    </location>
</feature>
<dbReference type="EMBL" id="KB201847">
    <property type="protein sequence ID" value="ESO94201.1"/>
    <property type="molecule type" value="Genomic_DNA"/>
</dbReference>
<dbReference type="AlphaFoldDB" id="V4AKU1"/>
<feature type="transmembrane region" description="Helical" evidence="2">
    <location>
        <begin position="30"/>
        <end position="54"/>
    </location>
</feature>
<dbReference type="OrthoDB" id="5946061at2759"/>
<gene>
    <name evidence="3" type="ORF">LOTGIDRAFT_232459</name>
</gene>
<keyword evidence="2" id="KW-1133">Transmembrane helix</keyword>
<reference evidence="3 4" key="1">
    <citation type="journal article" date="2013" name="Nature">
        <title>Insights into bilaterian evolution from three spiralian genomes.</title>
        <authorList>
            <person name="Simakov O."/>
            <person name="Marletaz F."/>
            <person name="Cho S.J."/>
            <person name="Edsinger-Gonzales E."/>
            <person name="Havlak P."/>
            <person name="Hellsten U."/>
            <person name="Kuo D.H."/>
            <person name="Larsson T."/>
            <person name="Lv J."/>
            <person name="Arendt D."/>
            <person name="Savage R."/>
            <person name="Osoegawa K."/>
            <person name="de Jong P."/>
            <person name="Grimwood J."/>
            <person name="Chapman J.A."/>
            <person name="Shapiro H."/>
            <person name="Aerts A."/>
            <person name="Otillar R.P."/>
            <person name="Terry A.Y."/>
            <person name="Boore J.L."/>
            <person name="Grigoriev I.V."/>
            <person name="Lindberg D.R."/>
            <person name="Seaver E.C."/>
            <person name="Weisblat D.A."/>
            <person name="Putnam N.H."/>
            <person name="Rokhsar D.S."/>
        </authorList>
    </citation>
    <scope>NUCLEOTIDE SEQUENCE [LARGE SCALE GENOMIC DNA]</scope>
</reference>
<dbReference type="OMA" id="ACCVREG"/>
<dbReference type="KEGG" id="lgi:LOTGIDRAFT_232459"/>
<protein>
    <submittedName>
        <fullName evidence="3">Uncharacterized protein</fullName>
    </submittedName>
</protein>
<organism evidence="3 4">
    <name type="scientific">Lottia gigantea</name>
    <name type="common">Giant owl limpet</name>
    <dbReference type="NCBI Taxonomy" id="225164"/>
    <lineage>
        <taxon>Eukaryota</taxon>
        <taxon>Metazoa</taxon>
        <taxon>Spiralia</taxon>
        <taxon>Lophotrochozoa</taxon>
        <taxon>Mollusca</taxon>
        <taxon>Gastropoda</taxon>
        <taxon>Patellogastropoda</taxon>
        <taxon>Lottioidea</taxon>
        <taxon>Lottiidae</taxon>
        <taxon>Lottia</taxon>
    </lineage>
</organism>
<sequence length="216" mass="24576">MAPIEYTEKTRLSSRDAHHHRPFFIKNITIIARMCGFGVVILIWSAAVLCIHRYPDVPYLGWYLVASGLLITFFETVWIMDKCVCCARVGCCCTLWSVILWVDCWKKGVLYISLSIPMFLNGMRVYIGMICGFVLMFVAFLYIIKTFKHGIVYEVSETKVIHHETKKIITHEVATQTQPLNPFDEPDVPASTPSSPRSSHKSSISVEIPDDKGQLQ</sequence>
<feature type="transmembrane region" description="Helical" evidence="2">
    <location>
        <begin position="60"/>
        <end position="78"/>
    </location>
</feature>
<dbReference type="Proteomes" id="UP000030746">
    <property type="component" value="Unassembled WGS sequence"/>
</dbReference>
<keyword evidence="2" id="KW-0472">Membrane</keyword>
<evidence type="ECO:0000256" key="2">
    <source>
        <dbReference type="SAM" id="Phobius"/>
    </source>
</evidence>
<name>V4AKU1_LOTGI</name>
<feature type="transmembrane region" description="Helical" evidence="2">
    <location>
        <begin position="123"/>
        <end position="144"/>
    </location>
</feature>
<dbReference type="RefSeq" id="XP_009055048.1">
    <property type="nucleotide sequence ID" value="XM_009056800.1"/>
</dbReference>
<feature type="transmembrane region" description="Helical" evidence="2">
    <location>
        <begin position="85"/>
        <end position="103"/>
    </location>
</feature>
<evidence type="ECO:0000313" key="3">
    <source>
        <dbReference type="EMBL" id="ESO94201.1"/>
    </source>
</evidence>
<dbReference type="GeneID" id="20248927"/>
<keyword evidence="4" id="KW-1185">Reference proteome</keyword>
<feature type="region of interest" description="Disordered" evidence="1">
    <location>
        <begin position="178"/>
        <end position="216"/>
    </location>
</feature>
<evidence type="ECO:0000313" key="4">
    <source>
        <dbReference type="Proteomes" id="UP000030746"/>
    </source>
</evidence>